<name>A0A1B0CX24_LUTLO</name>
<feature type="region of interest" description="Disordered" evidence="1">
    <location>
        <begin position="171"/>
        <end position="191"/>
    </location>
</feature>
<evidence type="ECO:0000313" key="3">
    <source>
        <dbReference type="Proteomes" id="UP000092461"/>
    </source>
</evidence>
<dbReference type="EnsemblMetazoa" id="LLOJ009560-RA">
    <property type="protein sequence ID" value="LLOJ009560-PA"/>
    <property type="gene ID" value="LLOJ009560"/>
</dbReference>
<protein>
    <submittedName>
        <fullName evidence="2">Uncharacterized protein</fullName>
    </submittedName>
</protein>
<feature type="region of interest" description="Disordered" evidence="1">
    <location>
        <begin position="387"/>
        <end position="422"/>
    </location>
</feature>
<evidence type="ECO:0000313" key="2">
    <source>
        <dbReference type="EnsemblMetazoa" id="LLOJ009560-PA"/>
    </source>
</evidence>
<accession>A0A1B0CX24</accession>
<reference evidence="2" key="1">
    <citation type="submission" date="2020-05" db="UniProtKB">
        <authorList>
            <consortium name="EnsemblMetazoa"/>
        </authorList>
    </citation>
    <scope>IDENTIFICATION</scope>
    <source>
        <strain evidence="2">Jacobina</strain>
    </source>
</reference>
<dbReference type="EMBL" id="AJWK01033139">
    <property type="status" value="NOT_ANNOTATED_CDS"/>
    <property type="molecule type" value="Genomic_DNA"/>
</dbReference>
<dbReference type="EMBL" id="AJWK01033140">
    <property type="status" value="NOT_ANNOTATED_CDS"/>
    <property type="molecule type" value="Genomic_DNA"/>
</dbReference>
<evidence type="ECO:0000256" key="1">
    <source>
        <dbReference type="SAM" id="MobiDB-lite"/>
    </source>
</evidence>
<dbReference type="AlphaFoldDB" id="A0A1B0CX24"/>
<organism evidence="2 3">
    <name type="scientific">Lutzomyia longipalpis</name>
    <name type="common">Sand fly</name>
    <dbReference type="NCBI Taxonomy" id="7200"/>
    <lineage>
        <taxon>Eukaryota</taxon>
        <taxon>Metazoa</taxon>
        <taxon>Ecdysozoa</taxon>
        <taxon>Arthropoda</taxon>
        <taxon>Hexapoda</taxon>
        <taxon>Insecta</taxon>
        <taxon>Pterygota</taxon>
        <taxon>Neoptera</taxon>
        <taxon>Endopterygota</taxon>
        <taxon>Diptera</taxon>
        <taxon>Nematocera</taxon>
        <taxon>Psychodoidea</taxon>
        <taxon>Psychodidae</taxon>
        <taxon>Lutzomyia</taxon>
        <taxon>Lutzomyia</taxon>
    </lineage>
</organism>
<dbReference type="VEuPathDB" id="VectorBase:LLOJ009560"/>
<keyword evidence="3" id="KW-1185">Reference proteome</keyword>
<proteinExistence type="predicted"/>
<dbReference type="VEuPathDB" id="VectorBase:LLONM1_000303"/>
<sequence>MNAATKAASPSISTLTLTPGRCRDIDQDMQALRLSRQDNPFVQKILASRESLVDTLDDTVSDDAILMSQEFNPELESDPFTLPEVQEHMIRSPPPTTWPRSPHFSIFNFSQENVLTVSSQSSEEDAPNSRSRLNEIFSPNRQIQVTTAEISPAPNMSKSRNCVMLKEHGGTALPRPHSAHHCESDRSTIPRPLSHYEGPLSTDHYSEGLISYSCTQMNAATKAASPSISTLTLTPGRCRDIDQDMQALRLSRQDNPFVQKILASRESLVDTLDDTVSDDAILMSQEFNPELESDPFTLPEVQEHMIRSPPPTTWPRSPHFSIFNFSQENVLTVSSQSSEEDAPNSRSRLNEIFSPNRQIQVTTAEISPAPNMSKSRNCVMLKEHGGTALPRPHSAHHCESDRSTIPRPLSHYEGPLSVRNFK</sequence>
<dbReference type="Proteomes" id="UP000092461">
    <property type="component" value="Unassembled WGS sequence"/>
</dbReference>